<organism evidence="3 4">
    <name type="scientific">Symbiodinium necroappetens</name>
    <dbReference type="NCBI Taxonomy" id="1628268"/>
    <lineage>
        <taxon>Eukaryota</taxon>
        <taxon>Sar</taxon>
        <taxon>Alveolata</taxon>
        <taxon>Dinophyceae</taxon>
        <taxon>Suessiales</taxon>
        <taxon>Symbiodiniaceae</taxon>
        <taxon>Symbiodinium</taxon>
    </lineage>
</organism>
<feature type="region of interest" description="Disordered" evidence="1">
    <location>
        <begin position="510"/>
        <end position="535"/>
    </location>
</feature>
<dbReference type="PANTHER" id="PTHR33153:SF3">
    <property type="entry name" value="TRAFFICKING PROTEIN PARTICLE COMPLEX SUBUNIT 11 DOMAIN-CONTAINING PROTEIN"/>
    <property type="match status" value="1"/>
</dbReference>
<gene>
    <name evidence="3" type="ORF">SNEC2469_LOCUS553</name>
</gene>
<dbReference type="InterPro" id="IPR057191">
    <property type="entry name" value="DUF7869"/>
</dbReference>
<feature type="compositionally biased region" description="Acidic residues" evidence="1">
    <location>
        <begin position="115"/>
        <end position="124"/>
    </location>
</feature>
<dbReference type="OrthoDB" id="420757at2759"/>
<dbReference type="Pfam" id="PF25273">
    <property type="entry name" value="DUF7869"/>
    <property type="match status" value="1"/>
</dbReference>
<dbReference type="PANTHER" id="PTHR33153">
    <property type="entry name" value="MYND-TYPE DOMAIN-CONTAINING PROTEIN"/>
    <property type="match status" value="1"/>
</dbReference>
<feature type="region of interest" description="Disordered" evidence="1">
    <location>
        <begin position="113"/>
        <end position="132"/>
    </location>
</feature>
<dbReference type="Proteomes" id="UP000601435">
    <property type="component" value="Unassembled WGS sequence"/>
</dbReference>
<feature type="compositionally biased region" description="Polar residues" evidence="1">
    <location>
        <begin position="516"/>
        <end position="531"/>
    </location>
</feature>
<feature type="non-terminal residue" evidence="3">
    <location>
        <position position="1"/>
    </location>
</feature>
<feature type="region of interest" description="Disordered" evidence="1">
    <location>
        <begin position="1650"/>
        <end position="1727"/>
    </location>
</feature>
<protein>
    <recommendedName>
        <fullName evidence="2">DUF7869 domain-containing protein</fullName>
    </recommendedName>
</protein>
<evidence type="ECO:0000256" key="1">
    <source>
        <dbReference type="SAM" id="MobiDB-lite"/>
    </source>
</evidence>
<sequence>MLRELALSQKLLLPGQQPPAIEDENVEIAASSKLKYSFLGLHVCKQGLSILLGVGWNPRLSTILKSVLEGRRSAPVDRRFMERPMHDARPVYSEVVSHLQTLYESVAETLPFEQPGEDEEEPDEYDARPASGPELRYLPPGSVYDLWRQYQATSKPGCSWQCFHSAWKEFKHKLTFRNKYTFGICPTCVKHKLMLRQLGHDAVGRLRQRALYDRHLASQFADRKAYWTMRASSRVHLKTITLIVDAIDQAKFATPRSPVFSDHLFQQFARPRLHVYGILVHGFAAYLAVMDADVSKGGSTTTDLLYFVLARLKKRGLALEEFEVNLQLDNTASSNKNNTMLAAAASLTFFGLAKVVRLTFLRVGHTHEDIDQWLGELASFIRRKVPICETPDCLIRVLNSEFMPRTRCKQWMADSAYSCRLVYMTKEDMQKLPGPIPAGFLPRRPAPQKYVKMIHGLASAITTPPFSLTRAAAYLRGWVDGTATKIQPLDCLELKSSTAAASSARPAAAGVAMSLEPQQSEVRVTSGNEAQPEQPGSMKMMVINEMASALHNNGSTWLHAIRESYRMFEQLPLQLQAKLSSQAVMCDSEKDDADVPLEAQKASRKGSSNDLDVEAQAARAAAAAKSIPWWSQALELLEKILGDTGASEYFVKKYSSVDDRREFAQSIKAAFPLPDNEPLSQGNYSPGLQTLQAWQTCFHIQAGNKGLIANEVFTTLVQLILLEGFKSDAATVPGTEYLVIQPLVPVYFETVWETPELVRGSFGAHSVGFVKGWTRCLALTTALHIILELELVDYYREHMPWQFRSFCILKAMVPANAGSEVERIAANNMTMASVMTRAPPNAFNTYHQLLRRLKHGESVETIVKAYENPRSVKAVLGMGPSESQAVVNLVHFLPTPAREVLARAAVEYGMRKGVLTHAALGCLHMRPGHSPELPLAQWKDRMAYTQSSILLSCQRLVAEFSATIPAMRKTNGIQEVQRMSKLCRAWEIVIAELRSKLASDQFSKAKDTLQQGFMDGCFDDYLLQIIEECPAMINLHEIPQIKALLDQHADDIEKAAIEKSRALQIQVEAATFAKMEADLAADQTRLVQWAKEEHSRNASAAAIALNAERRRYVKGLEQVANFTDVWLRVRTCPVASWEMEIAEYRKKLGEHVTMDATKRYMLLILDMTLPPTLSEIDEMIKRAACLLHASENNVMWLIMPQLQKNQTISALLTAERRIVDRLLSAGINIENQVSVHYHVDGMHAGDKRKLSCQSYFAISGKVNGEAWLESEVTRGKIEGVPLVRVREMRRLAMPGAVMSDESSWVLSQAERMLQRGPPAAATILDRIVTNAPPKNANTLLTVVELRLSNADWIQGCWQLTQDWANKPDRPKISYLGLSREATPVPSHMTSILMEDWWPQQPGGGPIENTSVPTSQPQLALAAIGSDGLPVLPPVVLEKFDQNETYSAQWAKIVSDFRATMTNEVVPKLNVRTAAVPEVASSAATAPDFSIPPFPVPPPRVIFPTTPAADFKLDEVLFIVKGTRTSPALHIDKNFDIYLSVENTLSFGPGELCGFNVGDLQKSTSEPDQATTIAWNLASDIENILIEDGEGNRKLWTVADARHHAFAVLHIPDIGLQNYEVSPLKDNDVEVFMRITDEQVAEGTLKRAVAVTNLSDSEPELGNEKSEKTETMPKAPAQMESKAKASAKTKAQAKKETKPKASAKTKASAKKRPAAADPETSETPTFVATETENAYCNANEGDGGFRLRPYKQTKAMAIQRTTGEKNQVLQ</sequence>
<reference evidence="3" key="1">
    <citation type="submission" date="2021-02" db="EMBL/GenBank/DDBJ databases">
        <authorList>
            <person name="Dougan E. K."/>
            <person name="Rhodes N."/>
            <person name="Thang M."/>
            <person name="Chan C."/>
        </authorList>
    </citation>
    <scope>NUCLEOTIDE SEQUENCE</scope>
</reference>
<evidence type="ECO:0000259" key="2">
    <source>
        <dbReference type="Pfam" id="PF25273"/>
    </source>
</evidence>
<proteinExistence type="predicted"/>
<evidence type="ECO:0000313" key="4">
    <source>
        <dbReference type="Proteomes" id="UP000601435"/>
    </source>
</evidence>
<feature type="compositionally biased region" description="Basic and acidic residues" evidence="1">
    <location>
        <begin position="1661"/>
        <end position="1670"/>
    </location>
</feature>
<comment type="caution">
    <text evidence="3">The sequence shown here is derived from an EMBL/GenBank/DDBJ whole genome shotgun (WGS) entry which is preliminary data.</text>
</comment>
<dbReference type="EMBL" id="CAJNJA010003281">
    <property type="protein sequence ID" value="CAE7173629.1"/>
    <property type="molecule type" value="Genomic_DNA"/>
</dbReference>
<feature type="compositionally biased region" description="Basic residues" evidence="1">
    <location>
        <begin position="1700"/>
        <end position="1712"/>
    </location>
</feature>
<evidence type="ECO:0000313" key="3">
    <source>
        <dbReference type="EMBL" id="CAE7173629.1"/>
    </source>
</evidence>
<name>A0A812IUM1_9DINO</name>
<keyword evidence="4" id="KW-1185">Reference proteome</keyword>
<accession>A0A812IUM1</accession>
<feature type="domain" description="DUF7869" evidence="2">
    <location>
        <begin position="272"/>
        <end position="411"/>
    </location>
</feature>